<gene>
    <name evidence="1" type="ORF">SELSPUOL_01937</name>
</gene>
<protein>
    <submittedName>
        <fullName evidence="1">Uncharacterized protein</fullName>
    </submittedName>
</protein>
<organism evidence="1 2">
    <name type="scientific">Selenomonas sputigena (strain ATCC 35185 / DSM 20758 / CCUG 44933 / VPI D19B-28)</name>
    <dbReference type="NCBI Taxonomy" id="546271"/>
    <lineage>
        <taxon>Bacteria</taxon>
        <taxon>Bacillati</taxon>
        <taxon>Bacillota</taxon>
        <taxon>Negativicutes</taxon>
        <taxon>Selenomonadales</taxon>
        <taxon>Selenomonadaceae</taxon>
        <taxon>Selenomonas</taxon>
    </lineage>
</organism>
<comment type="caution">
    <text evidence="1">The sequence shown here is derived from an EMBL/GenBank/DDBJ whole genome shotgun (WGS) entry which is preliminary data.</text>
</comment>
<evidence type="ECO:0000313" key="1">
    <source>
        <dbReference type="EMBL" id="EEX76608.1"/>
    </source>
</evidence>
<dbReference type="Proteomes" id="UP000003505">
    <property type="component" value="Unassembled WGS sequence"/>
</dbReference>
<reference evidence="1 2" key="1">
    <citation type="submission" date="2009-09" db="EMBL/GenBank/DDBJ databases">
        <authorList>
            <person name="Weinstock G."/>
            <person name="Sodergren E."/>
            <person name="Clifton S."/>
            <person name="Fulton L."/>
            <person name="Fulton B."/>
            <person name="Courtney L."/>
            <person name="Fronick C."/>
            <person name="Harrison M."/>
            <person name="Strong C."/>
            <person name="Farmer C."/>
            <person name="Delahaunty K."/>
            <person name="Markovic C."/>
            <person name="Hall O."/>
            <person name="Minx P."/>
            <person name="Tomlinson C."/>
            <person name="Mitreva M."/>
            <person name="Nelson J."/>
            <person name="Hou S."/>
            <person name="Wollam A."/>
            <person name="Pepin K.H."/>
            <person name="Johnson M."/>
            <person name="Bhonagiri V."/>
            <person name="Nash W.E."/>
            <person name="Warren W."/>
            <person name="Chinwalla A."/>
            <person name="Mardis E.R."/>
            <person name="Wilson R.K."/>
        </authorList>
    </citation>
    <scope>NUCLEOTIDE SEQUENCE [LARGE SCALE GENOMIC DNA]</scope>
    <source>
        <strain evidence="2">ATCC 35185 / DSM 20758 / VPI D19B-28</strain>
    </source>
</reference>
<dbReference type="EMBL" id="ACKP02000046">
    <property type="protein sequence ID" value="EEX76608.1"/>
    <property type="molecule type" value="Genomic_DNA"/>
</dbReference>
<dbReference type="AlphaFoldDB" id="C9LWT2"/>
<name>C9LWT2_SELS3</name>
<sequence>MPSCCVPSCFDETVAGNRRKSNSCRLARRLNICSESSLEKFTS</sequence>
<evidence type="ECO:0000313" key="2">
    <source>
        <dbReference type="Proteomes" id="UP000003505"/>
    </source>
</evidence>
<accession>C9LWT2</accession>
<proteinExistence type="predicted"/>